<proteinExistence type="predicted"/>
<organism evidence="1 2">
    <name type="scientific">Phytophthora boehmeriae</name>
    <dbReference type="NCBI Taxonomy" id="109152"/>
    <lineage>
        <taxon>Eukaryota</taxon>
        <taxon>Sar</taxon>
        <taxon>Stramenopiles</taxon>
        <taxon>Oomycota</taxon>
        <taxon>Peronosporomycetes</taxon>
        <taxon>Peronosporales</taxon>
        <taxon>Peronosporaceae</taxon>
        <taxon>Phytophthora</taxon>
    </lineage>
</organism>
<protein>
    <submittedName>
        <fullName evidence="1">Uncharacterized protein</fullName>
    </submittedName>
</protein>
<comment type="caution">
    <text evidence="1">The sequence shown here is derived from an EMBL/GenBank/DDBJ whole genome shotgun (WGS) entry which is preliminary data.</text>
</comment>
<gene>
    <name evidence="1" type="ORF">PHYBOEH_008460</name>
</gene>
<evidence type="ECO:0000313" key="1">
    <source>
        <dbReference type="EMBL" id="KAG7386838.1"/>
    </source>
</evidence>
<dbReference type="EMBL" id="JAGDFL010000498">
    <property type="protein sequence ID" value="KAG7386838.1"/>
    <property type="molecule type" value="Genomic_DNA"/>
</dbReference>
<keyword evidence="2" id="KW-1185">Reference proteome</keyword>
<sequence>MSFLRRLLHHCIRLEEEIEYGSGKTGQDTVDMQTEIEELRREWAAMRLYYEKKLDQQAVIDGLKKEISRLDGELSIAQFQNEVLKNQLRSKTVSKWLLTDYSEKDPTITLTGNFLQLNEMVENSLHSKPMAANTQTINRV</sequence>
<name>A0A8T1W2Q5_9STRA</name>
<accession>A0A8T1W2Q5</accession>
<dbReference type="OrthoDB" id="123301at2759"/>
<reference evidence="1" key="1">
    <citation type="submission" date="2021-02" db="EMBL/GenBank/DDBJ databases">
        <authorList>
            <person name="Palmer J.M."/>
        </authorList>
    </citation>
    <scope>NUCLEOTIDE SEQUENCE</scope>
    <source>
        <strain evidence="1">SCRP23</strain>
    </source>
</reference>
<dbReference type="Proteomes" id="UP000693981">
    <property type="component" value="Unassembled WGS sequence"/>
</dbReference>
<evidence type="ECO:0000313" key="2">
    <source>
        <dbReference type="Proteomes" id="UP000693981"/>
    </source>
</evidence>
<dbReference type="AlphaFoldDB" id="A0A8T1W2Q5"/>